<dbReference type="InterPro" id="IPR036282">
    <property type="entry name" value="Glutathione-S-Trfase_C_sf"/>
</dbReference>
<proteinExistence type="inferred from homology"/>
<dbReference type="GO" id="GO:0005737">
    <property type="term" value="C:cytoplasm"/>
    <property type="evidence" value="ECO:0007669"/>
    <property type="project" value="InterPro"/>
</dbReference>
<dbReference type="GO" id="GO:0004364">
    <property type="term" value="F:glutathione transferase activity"/>
    <property type="evidence" value="ECO:0007669"/>
    <property type="project" value="TreeGrafter"/>
</dbReference>
<dbReference type="PANTHER" id="PTHR42673">
    <property type="entry name" value="MALEYLACETOACETATE ISOMERASE"/>
    <property type="match status" value="1"/>
</dbReference>
<dbReference type="EC" id="5.2.1.2" evidence="4"/>
<dbReference type="EMBL" id="JANFFA010000003">
    <property type="protein sequence ID" value="MDQ2095016.1"/>
    <property type="molecule type" value="Genomic_DNA"/>
</dbReference>
<dbReference type="Pfam" id="PF13410">
    <property type="entry name" value="GST_C_2"/>
    <property type="match status" value="1"/>
</dbReference>
<dbReference type="RefSeq" id="WP_317626620.1">
    <property type="nucleotide sequence ID" value="NZ_JANFFA010000003.1"/>
</dbReference>
<dbReference type="SUPFAM" id="SSF47616">
    <property type="entry name" value="GST C-terminal domain-like"/>
    <property type="match status" value="1"/>
</dbReference>
<comment type="similarity">
    <text evidence="1">Belongs to the GST superfamily. Zeta family.</text>
</comment>
<name>A0AAJ1X601_9RHOB</name>
<dbReference type="CDD" id="cd03191">
    <property type="entry name" value="GST_C_Zeta"/>
    <property type="match status" value="1"/>
</dbReference>
<comment type="caution">
    <text evidence="4">The sequence shown here is derived from an EMBL/GenBank/DDBJ whole genome shotgun (WGS) entry which is preliminary data.</text>
</comment>
<sequence length="215" mass="23729">MMRFHGYFRSSSAYRCRIAFNLKGLDYEFAPVPLKDGAQRGAAYTALNPQALVPSLEIGEGEVLIQSLAILEWLEESHPEPAILGRDPLTRAKERGFAQVIACEVHPLQNLRVLNYLTGTLGAGEEQKAAWLTHWLRAGLETCEALLARRGEKTPFCYGDAPGLADICLVPQVFSARRFGVDISDLTHVLAVDAECARHDAFVRAHPENQPDFAA</sequence>
<accession>A0AAJ1X601</accession>
<dbReference type="InterPro" id="IPR004045">
    <property type="entry name" value="Glutathione_S-Trfase_N"/>
</dbReference>
<dbReference type="Gene3D" id="3.40.30.10">
    <property type="entry name" value="Glutaredoxin"/>
    <property type="match status" value="1"/>
</dbReference>
<feature type="domain" description="GST N-terminal" evidence="2">
    <location>
        <begin position="1"/>
        <end position="82"/>
    </location>
</feature>
<evidence type="ECO:0000313" key="4">
    <source>
        <dbReference type="EMBL" id="MDQ2095016.1"/>
    </source>
</evidence>
<feature type="domain" description="GST C-terminal" evidence="3">
    <location>
        <begin position="87"/>
        <end position="215"/>
    </location>
</feature>
<dbReference type="InterPro" id="IPR036249">
    <property type="entry name" value="Thioredoxin-like_sf"/>
</dbReference>
<dbReference type="InterPro" id="IPR034333">
    <property type="entry name" value="GST_Zeta_N"/>
</dbReference>
<gene>
    <name evidence="4" type="primary">maiA</name>
    <name evidence="4" type="ORF">NOI20_12915</name>
</gene>
<dbReference type="SFLD" id="SFLDG00358">
    <property type="entry name" value="Main_(cytGST)"/>
    <property type="match status" value="1"/>
</dbReference>
<dbReference type="Proteomes" id="UP001227162">
    <property type="component" value="Unassembled WGS sequence"/>
</dbReference>
<dbReference type="GO" id="GO:0006749">
    <property type="term" value="P:glutathione metabolic process"/>
    <property type="evidence" value="ECO:0007669"/>
    <property type="project" value="TreeGrafter"/>
</dbReference>
<evidence type="ECO:0000256" key="1">
    <source>
        <dbReference type="ARBA" id="ARBA00010007"/>
    </source>
</evidence>
<dbReference type="PROSITE" id="PS50404">
    <property type="entry name" value="GST_NTER"/>
    <property type="match status" value="1"/>
</dbReference>
<dbReference type="InterPro" id="IPR005955">
    <property type="entry name" value="GST_Zeta"/>
</dbReference>
<dbReference type="Gene3D" id="1.20.1050.10">
    <property type="match status" value="1"/>
</dbReference>
<dbReference type="AlphaFoldDB" id="A0AAJ1X601"/>
<reference evidence="4" key="1">
    <citation type="submission" date="2022-07" db="EMBL/GenBank/DDBJ databases">
        <authorList>
            <person name="Otstavnykh N."/>
            <person name="Isaeva M."/>
            <person name="Bystritskaya E."/>
        </authorList>
    </citation>
    <scope>NUCLEOTIDE SEQUENCE</scope>
    <source>
        <strain evidence="4">10Alg 79</strain>
    </source>
</reference>
<keyword evidence="4" id="KW-0413">Isomerase</keyword>
<dbReference type="InterPro" id="IPR040079">
    <property type="entry name" value="Glutathione_S-Trfase"/>
</dbReference>
<dbReference type="SUPFAM" id="SSF52833">
    <property type="entry name" value="Thioredoxin-like"/>
    <property type="match status" value="1"/>
</dbReference>
<dbReference type="PROSITE" id="PS50405">
    <property type="entry name" value="GST_CTER"/>
    <property type="match status" value="1"/>
</dbReference>
<reference evidence="4" key="2">
    <citation type="submission" date="2023-04" db="EMBL/GenBank/DDBJ databases">
        <title>'Rhodoalgimonas zhirmunskyi' gen. nov., isolated from a red alga.</title>
        <authorList>
            <person name="Nedashkovskaya O.I."/>
            <person name="Otstavnykh N.Y."/>
            <person name="Bystritskaya E.P."/>
            <person name="Balabanova L.A."/>
            <person name="Isaeva M.P."/>
        </authorList>
    </citation>
    <scope>NUCLEOTIDE SEQUENCE</scope>
    <source>
        <strain evidence="4">10Alg 79</strain>
    </source>
</reference>
<protein>
    <submittedName>
        <fullName evidence="4">Maleylacetoacetate isomerase</fullName>
        <ecNumber evidence="4">5.2.1.2</ecNumber>
    </submittedName>
</protein>
<dbReference type="InterPro" id="IPR034330">
    <property type="entry name" value="GST_Zeta_C"/>
</dbReference>
<dbReference type="SFLD" id="SFLDS00019">
    <property type="entry name" value="Glutathione_Transferase_(cytos"/>
    <property type="match status" value="1"/>
</dbReference>
<dbReference type="NCBIfam" id="TIGR01262">
    <property type="entry name" value="maiA"/>
    <property type="match status" value="1"/>
</dbReference>
<dbReference type="GO" id="GO:0016034">
    <property type="term" value="F:maleylacetoacetate isomerase activity"/>
    <property type="evidence" value="ECO:0007669"/>
    <property type="project" value="UniProtKB-EC"/>
</dbReference>
<keyword evidence="5" id="KW-1185">Reference proteome</keyword>
<evidence type="ECO:0000313" key="5">
    <source>
        <dbReference type="Proteomes" id="UP001227162"/>
    </source>
</evidence>
<dbReference type="InterPro" id="IPR010987">
    <property type="entry name" value="Glutathione-S-Trfase_C-like"/>
</dbReference>
<dbReference type="PANTHER" id="PTHR42673:SF4">
    <property type="entry name" value="MALEYLACETOACETATE ISOMERASE"/>
    <property type="match status" value="1"/>
</dbReference>
<dbReference type="CDD" id="cd03042">
    <property type="entry name" value="GST_N_Zeta"/>
    <property type="match status" value="1"/>
</dbReference>
<evidence type="ECO:0000259" key="3">
    <source>
        <dbReference type="PROSITE" id="PS50405"/>
    </source>
</evidence>
<dbReference type="Pfam" id="PF13409">
    <property type="entry name" value="GST_N_2"/>
    <property type="match status" value="1"/>
</dbReference>
<organism evidence="4 5">
    <name type="scientific">Rhodalgimonas zhirmunskyi</name>
    <dbReference type="NCBI Taxonomy" id="2964767"/>
    <lineage>
        <taxon>Bacteria</taxon>
        <taxon>Pseudomonadati</taxon>
        <taxon>Pseudomonadota</taxon>
        <taxon>Alphaproteobacteria</taxon>
        <taxon>Rhodobacterales</taxon>
        <taxon>Roseobacteraceae</taxon>
        <taxon>Rhodalgimonas</taxon>
    </lineage>
</organism>
<evidence type="ECO:0000259" key="2">
    <source>
        <dbReference type="PROSITE" id="PS50404"/>
    </source>
</evidence>
<dbReference type="GO" id="GO:0006559">
    <property type="term" value="P:L-phenylalanine catabolic process"/>
    <property type="evidence" value="ECO:0007669"/>
    <property type="project" value="TreeGrafter"/>
</dbReference>